<dbReference type="Gene3D" id="1.10.357.10">
    <property type="entry name" value="Tetracycline Repressor, domain 2"/>
    <property type="match status" value="1"/>
</dbReference>
<dbReference type="PANTHER" id="PTHR30055:SF146">
    <property type="entry name" value="HTH-TYPE TRANSCRIPTIONAL DUAL REGULATOR CECR"/>
    <property type="match status" value="1"/>
</dbReference>
<dbReference type="AlphaFoldDB" id="A0A1N7HF43"/>
<dbReference type="SUPFAM" id="SSF48498">
    <property type="entry name" value="Tetracyclin repressor-like, C-terminal domain"/>
    <property type="match status" value="1"/>
</dbReference>
<evidence type="ECO:0000256" key="2">
    <source>
        <dbReference type="PROSITE-ProRule" id="PRU00335"/>
    </source>
</evidence>
<evidence type="ECO:0000313" key="4">
    <source>
        <dbReference type="EMBL" id="SIS23475.1"/>
    </source>
</evidence>
<gene>
    <name evidence="4" type="ORF">SAMN05445060_4129</name>
</gene>
<evidence type="ECO:0000313" key="5">
    <source>
        <dbReference type="Proteomes" id="UP000186218"/>
    </source>
</evidence>
<dbReference type="Proteomes" id="UP000186218">
    <property type="component" value="Unassembled WGS sequence"/>
</dbReference>
<name>A0A1N7HF43_9NOCA</name>
<dbReference type="EMBL" id="FTNT01000016">
    <property type="protein sequence ID" value="SIS23475.1"/>
    <property type="molecule type" value="Genomic_DNA"/>
</dbReference>
<dbReference type="PROSITE" id="PS50977">
    <property type="entry name" value="HTH_TETR_2"/>
    <property type="match status" value="1"/>
</dbReference>
<dbReference type="PRINTS" id="PR00455">
    <property type="entry name" value="HTHTETR"/>
</dbReference>
<dbReference type="InterPro" id="IPR050109">
    <property type="entry name" value="HTH-type_TetR-like_transc_reg"/>
</dbReference>
<keyword evidence="5" id="KW-1185">Reference proteome</keyword>
<dbReference type="PANTHER" id="PTHR30055">
    <property type="entry name" value="HTH-TYPE TRANSCRIPTIONAL REGULATOR RUTR"/>
    <property type="match status" value="1"/>
</dbReference>
<evidence type="ECO:0000256" key="1">
    <source>
        <dbReference type="ARBA" id="ARBA00023125"/>
    </source>
</evidence>
<sequence>MTTAGLADESPPPRRRRLTAEAREQQLLDVAETLFAERGLEGVTMEDIARAAGVTRPIVYQHHGSRDGIFLACVSRARTEFEAVLRQRIDTAPDDLAAKIEAGGAPYFELIKRDPRRWSLLYTTSASMEGQVAEALQAMRARTIAQIAAIAREFAPHMPAESLNAFAYAVSGIGEQLGRWWLRNPRVSKTKVLNHYRTFVQAIAVAMLADHQPPKAPQ</sequence>
<dbReference type="STRING" id="1344003.SAMN05445060_4129"/>
<dbReference type="InterPro" id="IPR009057">
    <property type="entry name" value="Homeodomain-like_sf"/>
</dbReference>
<reference evidence="4 5" key="1">
    <citation type="submission" date="2017-01" db="EMBL/GenBank/DDBJ databases">
        <authorList>
            <person name="Mah S.A."/>
            <person name="Swanson W.J."/>
            <person name="Moy G.W."/>
            <person name="Vacquier V.D."/>
        </authorList>
    </citation>
    <scope>NUCLEOTIDE SEQUENCE [LARGE SCALE GENOMIC DNA]</scope>
    <source>
        <strain evidence="4 5">CPCC 203464</strain>
    </source>
</reference>
<keyword evidence="1 2" id="KW-0238">DNA-binding</keyword>
<dbReference type="InterPro" id="IPR001647">
    <property type="entry name" value="HTH_TetR"/>
</dbReference>
<proteinExistence type="predicted"/>
<organism evidence="4 5">
    <name type="scientific">Williamsia sterculiae</name>
    <dbReference type="NCBI Taxonomy" id="1344003"/>
    <lineage>
        <taxon>Bacteria</taxon>
        <taxon>Bacillati</taxon>
        <taxon>Actinomycetota</taxon>
        <taxon>Actinomycetes</taxon>
        <taxon>Mycobacteriales</taxon>
        <taxon>Nocardiaceae</taxon>
        <taxon>Williamsia</taxon>
    </lineage>
</organism>
<accession>A0A1N7HF43</accession>
<dbReference type="Pfam" id="PF00440">
    <property type="entry name" value="TetR_N"/>
    <property type="match status" value="1"/>
</dbReference>
<protein>
    <submittedName>
        <fullName evidence="4">Transcriptional regulator, TetR family</fullName>
    </submittedName>
</protein>
<dbReference type="SUPFAM" id="SSF46689">
    <property type="entry name" value="Homeodomain-like"/>
    <property type="match status" value="1"/>
</dbReference>
<dbReference type="InterPro" id="IPR036271">
    <property type="entry name" value="Tet_transcr_reg_TetR-rel_C_sf"/>
</dbReference>
<feature type="domain" description="HTH tetR-type" evidence="3">
    <location>
        <begin position="21"/>
        <end position="81"/>
    </location>
</feature>
<dbReference type="GO" id="GO:0003700">
    <property type="term" value="F:DNA-binding transcription factor activity"/>
    <property type="evidence" value="ECO:0007669"/>
    <property type="project" value="TreeGrafter"/>
</dbReference>
<evidence type="ECO:0000259" key="3">
    <source>
        <dbReference type="PROSITE" id="PS50977"/>
    </source>
</evidence>
<feature type="DNA-binding region" description="H-T-H motif" evidence="2">
    <location>
        <begin position="44"/>
        <end position="63"/>
    </location>
</feature>
<dbReference type="GO" id="GO:0000976">
    <property type="term" value="F:transcription cis-regulatory region binding"/>
    <property type="evidence" value="ECO:0007669"/>
    <property type="project" value="TreeGrafter"/>
</dbReference>